<evidence type="ECO:0000256" key="2">
    <source>
        <dbReference type="SAM" id="SignalP"/>
    </source>
</evidence>
<organism evidence="3 4">
    <name type="scientific">Nyctereutes procyonoides</name>
    <name type="common">Raccoon dog</name>
    <name type="synonym">Canis procyonoides</name>
    <dbReference type="NCBI Taxonomy" id="34880"/>
    <lineage>
        <taxon>Eukaryota</taxon>
        <taxon>Metazoa</taxon>
        <taxon>Chordata</taxon>
        <taxon>Craniata</taxon>
        <taxon>Vertebrata</taxon>
        <taxon>Euteleostomi</taxon>
        <taxon>Mammalia</taxon>
        <taxon>Eutheria</taxon>
        <taxon>Laurasiatheria</taxon>
        <taxon>Carnivora</taxon>
        <taxon>Caniformia</taxon>
        <taxon>Canidae</taxon>
        <taxon>Nyctereutes</taxon>
    </lineage>
</organism>
<evidence type="ECO:0000313" key="4">
    <source>
        <dbReference type="Proteomes" id="UP000645828"/>
    </source>
</evidence>
<keyword evidence="2" id="KW-0732">Signal</keyword>
<dbReference type="EMBL" id="CAJHUB010000635">
    <property type="protein sequence ID" value="CAD7666758.1"/>
    <property type="molecule type" value="Genomic_DNA"/>
</dbReference>
<feature type="signal peptide" evidence="2">
    <location>
        <begin position="1"/>
        <end position="15"/>
    </location>
</feature>
<name>A0A811XS54_NYCPR</name>
<feature type="compositionally biased region" description="Polar residues" evidence="1">
    <location>
        <begin position="232"/>
        <end position="246"/>
    </location>
</feature>
<dbReference type="Proteomes" id="UP000645828">
    <property type="component" value="Unassembled WGS sequence"/>
</dbReference>
<proteinExistence type="predicted"/>
<feature type="region of interest" description="Disordered" evidence="1">
    <location>
        <begin position="224"/>
        <end position="294"/>
    </location>
</feature>
<accession>A0A811XS54</accession>
<feature type="chain" id="PRO_5032720014" evidence="2">
    <location>
        <begin position="16"/>
        <end position="294"/>
    </location>
</feature>
<sequence length="294" mass="32486">MIFFFLMLRARGLSGSRFLSLFHDWILPSSSLKRSQMSGSPISISMELPCTLARGYKRGTFSQFVQTQISWAWPPSHLSLNSSTNLKPDSHQVLFLFSVMYTTPCWSLTEAINGDLTMWLLIQDLRPHRQRNTLASKGPLRLVPAPLAAMYSLRCTGSGGRRGCQVFSFCFFPPLDYLQVSSLERQPSVWEVSSFLVLMSKPAACCWNLAGRAPDSRTVPHALLSGKGTPCEQLQSPGSDRASSCSPGLGGRGGPTEDLSPASPREPQRRGLGQRGDSTISPRLVRYQHQQPLP</sequence>
<dbReference type="AlphaFoldDB" id="A0A811XS54"/>
<reference evidence="3" key="1">
    <citation type="submission" date="2020-12" db="EMBL/GenBank/DDBJ databases">
        <authorList>
            <consortium name="Molecular Ecology Group"/>
        </authorList>
    </citation>
    <scope>NUCLEOTIDE SEQUENCE</scope>
    <source>
        <strain evidence="3">TBG_1078</strain>
    </source>
</reference>
<protein>
    <submittedName>
        <fullName evidence="3">(raccoon dog) hypothetical protein</fullName>
    </submittedName>
</protein>
<gene>
    <name evidence="3" type="ORF">NYPRO_LOCUS262</name>
</gene>
<keyword evidence="4" id="KW-1185">Reference proteome</keyword>
<comment type="caution">
    <text evidence="3">The sequence shown here is derived from an EMBL/GenBank/DDBJ whole genome shotgun (WGS) entry which is preliminary data.</text>
</comment>
<evidence type="ECO:0000256" key="1">
    <source>
        <dbReference type="SAM" id="MobiDB-lite"/>
    </source>
</evidence>
<evidence type="ECO:0000313" key="3">
    <source>
        <dbReference type="EMBL" id="CAD7666758.1"/>
    </source>
</evidence>